<evidence type="ECO:0000313" key="1">
    <source>
        <dbReference type="EMBL" id="OZS72284.1"/>
    </source>
</evidence>
<dbReference type="RefSeq" id="WP_094963013.1">
    <property type="nucleotide sequence ID" value="NZ_NOWC01000040.1"/>
</dbReference>
<dbReference type="AlphaFoldDB" id="A0A264VLS9"/>
<protein>
    <submittedName>
        <fullName evidence="1">Uncharacterized protein</fullName>
    </submittedName>
</protein>
<evidence type="ECO:0000313" key="2">
    <source>
        <dbReference type="Proteomes" id="UP000216001"/>
    </source>
</evidence>
<organism evidence="1 2">
    <name type="scientific">Providencia rettgeri</name>
    <dbReference type="NCBI Taxonomy" id="587"/>
    <lineage>
        <taxon>Bacteria</taxon>
        <taxon>Pseudomonadati</taxon>
        <taxon>Pseudomonadota</taxon>
        <taxon>Gammaproteobacteria</taxon>
        <taxon>Enterobacterales</taxon>
        <taxon>Morganellaceae</taxon>
        <taxon>Providencia</taxon>
    </lineage>
</organism>
<dbReference type="EMBL" id="NOWC01000040">
    <property type="protein sequence ID" value="OZS72284.1"/>
    <property type="molecule type" value="Genomic_DNA"/>
</dbReference>
<accession>A0A264VLS9</accession>
<name>A0A264VLS9_PRORE</name>
<gene>
    <name evidence="1" type="ORF">CHI95_22515</name>
</gene>
<reference evidence="1 2" key="1">
    <citation type="submission" date="2017-07" db="EMBL/GenBank/DDBJ databases">
        <title>blaIMP-27 on transferable plasmids in Proteus mirabilis and Providencia rettgeri.</title>
        <authorList>
            <person name="Potter R."/>
        </authorList>
    </citation>
    <scope>NUCLEOTIDE SEQUENCE [LARGE SCALE GENOMIC DNA]</scope>
    <source>
        <strain evidence="1 2">PR1</strain>
    </source>
</reference>
<proteinExistence type="predicted"/>
<sequence length="89" mass="10366">MENKNKEVFEQLSELDFILELERKYSGIYPFNETTITIEHLDEFGQCMVHLGFEDQFAIRDSFGNWRQATAEECLQLGKGELRGSAKLM</sequence>
<comment type="caution">
    <text evidence="1">The sequence shown here is derived from an EMBL/GenBank/DDBJ whole genome shotgun (WGS) entry which is preliminary data.</text>
</comment>
<dbReference type="Proteomes" id="UP000216001">
    <property type="component" value="Unassembled WGS sequence"/>
</dbReference>